<dbReference type="Proteomes" id="UP000219546">
    <property type="component" value="Unassembled WGS sequence"/>
</dbReference>
<keyword evidence="1" id="KW-0963">Cytoplasm</keyword>
<evidence type="ECO:0000256" key="1">
    <source>
        <dbReference type="ARBA" id="ARBA00022490"/>
    </source>
</evidence>
<dbReference type="PANTHER" id="PTHR12280">
    <property type="entry name" value="PANTOTHENATE KINASE"/>
    <property type="match status" value="1"/>
</dbReference>
<dbReference type="Pfam" id="PF03630">
    <property type="entry name" value="Fumble"/>
    <property type="match status" value="1"/>
</dbReference>
<dbReference type="GO" id="GO:0005829">
    <property type="term" value="C:cytosol"/>
    <property type="evidence" value="ECO:0007669"/>
    <property type="project" value="TreeGrafter"/>
</dbReference>
<keyword evidence="2" id="KW-0808">Transferase</keyword>
<dbReference type="RefSeq" id="WP_097160099.1">
    <property type="nucleotide sequence ID" value="NZ_JBEPMQ010000011.1"/>
</dbReference>
<dbReference type="GO" id="GO:0004594">
    <property type="term" value="F:pantothenate kinase activity"/>
    <property type="evidence" value="ECO:0007669"/>
    <property type="project" value="InterPro"/>
</dbReference>
<reference evidence="7 8" key="1">
    <citation type="submission" date="2017-08" db="EMBL/GenBank/DDBJ databases">
        <authorList>
            <person name="de Groot N.N."/>
        </authorList>
    </citation>
    <scope>NUCLEOTIDE SEQUENCE [LARGE SCALE GENOMIC DNA]</scope>
    <source>
        <strain evidence="7 8">JC228</strain>
    </source>
</reference>
<dbReference type="PIRSF" id="PIRSF036940">
    <property type="entry name" value="PanK_bac_aCoA"/>
    <property type="match status" value="1"/>
</dbReference>
<dbReference type="Gene3D" id="3.30.420.40">
    <property type="match status" value="1"/>
</dbReference>
<keyword evidence="4 7" id="KW-0418">Kinase</keyword>
<dbReference type="OrthoDB" id="358216at2"/>
<dbReference type="InterPro" id="IPR011602">
    <property type="entry name" value="Type_II_PanK_bac"/>
</dbReference>
<dbReference type="NCBIfam" id="NF009842">
    <property type="entry name" value="PRK13317.1"/>
    <property type="match status" value="1"/>
</dbReference>
<keyword evidence="6" id="KW-0173">Coenzyme A biosynthesis</keyword>
<sequence length="268" mass="29143">MKTIGIDAGGSLLKVVYEEQGSYHYKWFPIAEMDQAVAWLQLLGPLSAYKVTGGKAHKVQEKLAGATVTLVPEFDSVCIGTRELLIKEKIEVPEKYLIISIGTGTSFYIVEGDKYQRLFGSGIGGGTINGLSQLLLKEHDFTKVVELAQRGKRGTVDLLVKDLYEDEEPPLPGDLTAANFGKPELSNSKKEDVAAALFQMIGETLLLLAKQFASPFQVQKFVYVGSAVANNPALQQIISSFDGSFEQESIFIDYGSYAGAIGAITYQS</sequence>
<proteinExistence type="predicted"/>
<keyword evidence="3" id="KW-0547">Nucleotide-binding</keyword>
<accession>A0A285D5W6</accession>
<dbReference type="SUPFAM" id="SSF53067">
    <property type="entry name" value="Actin-like ATPase domain"/>
    <property type="match status" value="1"/>
</dbReference>
<protein>
    <submittedName>
        <fullName evidence="7">Pantothenate kinase</fullName>
    </submittedName>
</protein>
<dbReference type="InterPro" id="IPR043129">
    <property type="entry name" value="ATPase_NBD"/>
</dbReference>
<evidence type="ECO:0000256" key="4">
    <source>
        <dbReference type="ARBA" id="ARBA00022777"/>
    </source>
</evidence>
<keyword evidence="5" id="KW-0067">ATP-binding</keyword>
<dbReference type="EMBL" id="OAOP01000010">
    <property type="protein sequence ID" value="SNX74736.1"/>
    <property type="molecule type" value="Genomic_DNA"/>
</dbReference>
<evidence type="ECO:0000256" key="5">
    <source>
        <dbReference type="ARBA" id="ARBA00022840"/>
    </source>
</evidence>
<name>A0A285D5W6_9BACI</name>
<organism evidence="7 8">
    <name type="scientific">Bacillus oleivorans</name>
    <dbReference type="NCBI Taxonomy" id="1448271"/>
    <lineage>
        <taxon>Bacteria</taxon>
        <taxon>Bacillati</taxon>
        <taxon>Bacillota</taxon>
        <taxon>Bacilli</taxon>
        <taxon>Bacillales</taxon>
        <taxon>Bacillaceae</taxon>
        <taxon>Bacillus</taxon>
    </lineage>
</organism>
<evidence type="ECO:0000256" key="3">
    <source>
        <dbReference type="ARBA" id="ARBA00022741"/>
    </source>
</evidence>
<dbReference type="PANTHER" id="PTHR12280:SF20">
    <property type="entry name" value="4'-PHOSPHOPANTETHEINE PHOSPHATASE"/>
    <property type="match status" value="1"/>
</dbReference>
<dbReference type="CDD" id="cd24085">
    <property type="entry name" value="ASKHA_NBD_PanK-II_bac"/>
    <property type="match status" value="1"/>
</dbReference>
<dbReference type="InterPro" id="IPR004567">
    <property type="entry name" value="Type_II_PanK"/>
</dbReference>
<evidence type="ECO:0000256" key="2">
    <source>
        <dbReference type="ARBA" id="ARBA00022679"/>
    </source>
</evidence>
<evidence type="ECO:0000313" key="8">
    <source>
        <dbReference type="Proteomes" id="UP000219546"/>
    </source>
</evidence>
<dbReference type="GO" id="GO:0015937">
    <property type="term" value="P:coenzyme A biosynthetic process"/>
    <property type="evidence" value="ECO:0007669"/>
    <property type="project" value="UniProtKB-KW"/>
</dbReference>
<dbReference type="GO" id="GO:0005524">
    <property type="term" value="F:ATP binding"/>
    <property type="evidence" value="ECO:0007669"/>
    <property type="project" value="UniProtKB-KW"/>
</dbReference>
<evidence type="ECO:0000313" key="7">
    <source>
        <dbReference type="EMBL" id="SNX74736.1"/>
    </source>
</evidence>
<keyword evidence="8" id="KW-1185">Reference proteome</keyword>
<dbReference type="AlphaFoldDB" id="A0A285D5W6"/>
<gene>
    <name evidence="7" type="ORF">SAMN05877753_11047</name>
</gene>
<evidence type="ECO:0000256" key="6">
    <source>
        <dbReference type="ARBA" id="ARBA00022993"/>
    </source>
</evidence>